<gene>
    <name evidence="2" type="ORF">COW81_02425</name>
</gene>
<evidence type="ECO:0000313" key="2">
    <source>
        <dbReference type="EMBL" id="PIP87014.1"/>
    </source>
</evidence>
<proteinExistence type="predicted"/>
<reference evidence="2 3" key="1">
    <citation type="submission" date="2017-09" db="EMBL/GenBank/DDBJ databases">
        <title>Depth-based differentiation of microbial function through sediment-hosted aquifers and enrichment of novel symbionts in the deep terrestrial subsurface.</title>
        <authorList>
            <person name="Probst A.J."/>
            <person name="Ladd B."/>
            <person name="Jarett J.K."/>
            <person name="Geller-Mcgrath D.E."/>
            <person name="Sieber C.M."/>
            <person name="Emerson J.B."/>
            <person name="Anantharaman K."/>
            <person name="Thomas B.C."/>
            <person name="Malmstrom R."/>
            <person name="Stieglmeier M."/>
            <person name="Klingl A."/>
            <person name="Woyke T."/>
            <person name="Ryan C.M."/>
            <person name="Banfield J.F."/>
        </authorList>
    </citation>
    <scope>NUCLEOTIDE SEQUENCE [LARGE SCALE GENOMIC DNA]</scope>
    <source>
        <strain evidence="2">CG22_combo_CG10-13_8_21_14_all_36_13</strain>
    </source>
</reference>
<keyword evidence="1" id="KW-0472">Membrane</keyword>
<keyword evidence="1" id="KW-0812">Transmembrane</keyword>
<accession>A0A2H0DXX0</accession>
<dbReference type="Proteomes" id="UP000231143">
    <property type="component" value="Unassembled WGS sequence"/>
</dbReference>
<comment type="caution">
    <text evidence="2">The sequence shown here is derived from an EMBL/GenBank/DDBJ whole genome shotgun (WGS) entry which is preliminary data.</text>
</comment>
<dbReference type="AlphaFoldDB" id="A0A2H0DXX0"/>
<evidence type="ECO:0000256" key="1">
    <source>
        <dbReference type="SAM" id="Phobius"/>
    </source>
</evidence>
<dbReference type="EMBL" id="PCTT01000032">
    <property type="protein sequence ID" value="PIP87014.1"/>
    <property type="molecule type" value="Genomic_DNA"/>
</dbReference>
<keyword evidence="1" id="KW-1133">Transmembrane helix</keyword>
<organism evidence="2 3">
    <name type="scientific">Candidatus Campbellbacteria bacterium CG22_combo_CG10-13_8_21_14_all_36_13</name>
    <dbReference type="NCBI Taxonomy" id="1974529"/>
    <lineage>
        <taxon>Bacteria</taxon>
        <taxon>Candidatus Campbelliibacteriota</taxon>
    </lineage>
</organism>
<feature type="transmembrane region" description="Helical" evidence="1">
    <location>
        <begin position="6"/>
        <end position="27"/>
    </location>
</feature>
<name>A0A2H0DXX0_9BACT</name>
<evidence type="ECO:0000313" key="3">
    <source>
        <dbReference type="Proteomes" id="UP000231143"/>
    </source>
</evidence>
<sequence length="282" mass="31543">MKKNNIILIILIFVFFFLLGVFFYSAIGEKANLEPKIPISTNTDPLNATYKIDGSPIPLKYGKYEEILTPDSTSKIKVDVFGEPIYADIDGDGDTDAGLYLTYNAGGSGTFFYLVAAIYNDGIYTGTDAILLGDRISPQNINIQHGIIMANFAERKNDEPMSTRPSMGKTIYSYIKDGNLIQIFINDKNETLYFGNLVFGHESRTFTTCQGDEYWLVGTNEYMSYIKDLYEKIILEREPYTPVFVVISGGIVPAPEDGFGADFDYGFSPKEIIKTSLTYTCE</sequence>
<protein>
    <submittedName>
        <fullName evidence="2">Uncharacterized protein</fullName>
    </submittedName>
</protein>